<dbReference type="eggNOG" id="KOG1175">
    <property type="taxonomic scope" value="Eukaryota"/>
</dbReference>
<keyword evidence="4 5" id="KW-0067">ATP-binding</keyword>
<feature type="domain" description="AMP-binding enzyme C-terminal" evidence="8">
    <location>
        <begin position="540"/>
        <end position="620"/>
    </location>
</feature>
<dbReference type="CDD" id="cd05966">
    <property type="entry name" value="ACS"/>
    <property type="match status" value="1"/>
</dbReference>
<dbReference type="InterPro" id="IPR000873">
    <property type="entry name" value="AMP-dep_synth/lig_dom"/>
</dbReference>
<gene>
    <name evidence="10" type="primary">Mo03015</name>
    <name evidence="10" type="ORF">E5Q_03015</name>
</gene>
<dbReference type="EC" id="6.2.1.1" evidence="5"/>
<dbReference type="GO" id="GO:0005829">
    <property type="term" value="C:cytosol"/>
    <property type="evidence" value="ECO:0007669"/>
    <property type="project" value="TreeGrafter"/>
</dbReference>
<dbReference type="Gene3D" id="3.40.50.12780">
    <property type="entry name" value="N-terminal domain of ligase-like"/>
    <property type="match status" value="1"/>
</dbReference>
<evidence type="ECO:0000259" key="7">
    <source>
        <dbReference type="Pfam" id="PF00501"/>
    </source>
</evidence>
<dbReference type="InterPro" id="IPR032387">
    <property type="entry name" value="ACAS_N"/>
</dbReference>
<dbReference type="GO" id="GO:0003987">
    <property type="term" value="F:acetate-CoA ligase activity"/>
    <property type="evidence" value="ECO:0007669"/>
    <property type="project" value="UniProtKB-UniRule"/>
</dbReference>
<dbReference type="HOGENOM" id="CLU_000022_3_6_1"/>
<dbReference type="Pfam" id="PF16177">
    <property type="entry name" value="ACAS_N"/>
    <property type="match status" value="1"/>
</dbReference>
<feature type="domain" description="AMP-dependent synthetase/ligase" evidence="7">
    <location>
        <begin position="92"/>
        <end position="479"/>
    </location>
</feature>
<sequence>MSEPHRENVKAYDIPSRNLGKGGRPKPWADTKEYQKLYKESIDKPDQFWDRMAKELIDWQTPYKTVQHGDLNQGDVTWFPEGQLNASYNCVDRWAYKNPDKVAIIWEADEPGEHKELTYRQLLGEVCKVANILKSFGVKKGDAVAIYLPMVPEAAIAFLACARLGAVHSVVFAGFSAESLRDRIQDCKCKVVITTDEGKRGGKNIATKSIVDKALDQCPTVTSTLVLQRTGGKVTMKEGRDHWWHEKAAQALPYCSPEVVNSEDPLFILYTSGSTGKPKGVVHTTGGYLLGAALTVKYVFDVHENDRYACMADVGWITGHTYIVYGPLMLGTTTLIFESTPVYPTPSRYWETVAKHKLTQFYTAPTAIRLLRRLGDSHVKGHDLSTLRVIGSVGEPINPEAWSWYHEHVGGKECAVVDTYWQTETGSIIVTPLPGAIKTKPGSATLPFFGIKPVILEPTTGKPLTETTVEGVLAIEKPWPSMARTVYGDHARYMETYLKPYPGYYFTGDGVGRDDDGYFWIRGRVDDVINVSGHRLSTAEIESALIMHPAVAETAVVGVADELTGQAIHAFVTLKPEFSDSSDRDITKELVTQVRQNIGPFAAPKKILLLPDLPKTRSGKIMRRILRKISDGEGDQLGDLSTVADPSIVDIIKEKVKAGK</sequence>
<dbReference type="STRING" id="764103.G7E0I9"/>
<dbReference type="FunFam" id="3.40.50.12780:FF:000001">
    <property type="entry name" value="Acetyl-coenzyme A synthetase"/>
    <property type="match status" value="1"/>
</dbReference>
<evidence type="ECO:0000256" key="5">
    <source>
        <dbReference type="RuleBase" id="RU361147"/>
    </source>
</evidence>
<dbReference type="PANTHER" id="PTHR24095:SF14">
    <property type="entry name" value="ACETYL-COENZYME A SYNTHETASE 1"/>
    <property type="match status" value="1"/>
</dbReference>
<dbReference type="GO" id="GO:0016208">
    <property type="term" value="F:AMP binding"/>
    <property type="evidence" value="ECO:0007669"/>
    <property type="project" value="InterPro"/>
</dbReference>
<dbReference type="InterPro" id="IPR042099">
    <property type="entry name" value="ANL_N_sf"/>
</dbReference>
<proteinExistence type="inferred from homology"/>
<dbReference type="FunCoup" id="G7E0I9">
    <property type="interactions" value="387"/>
</dbReference>
<dbReference type="GO" id="GO:0019427">
    <property type="term" value="P:acetyl-CoA biosynthetic process from acetate"/>
    <property type="evidence" value="ECO:0007669"/>
    <property type="project" value="InterPro"/>
</dbReference>
<dbReference type="InterPro" id="IPR020845">
    <property type="entry name" value="AMP-binding_CS"/>
</dbReference>
<protein>
    <recommendedName>
        <fullName evidence="5">Acetyl-coenzyme A synthetase</fullName>
        <ecNumber evidence="5">6.2.1.1</ecNumber>
    </recommendedName>
</protein>
<dbReference type="InterPro" id="IPR011904">
    <property type="entry name" value="Ac_CoA_lig"/>
</dbReference>
<evidence type="ECO:0000256" key="3">
    <source>
        <dbReference type="ARBA" id="ARBA00022741"/>
    </source>
</evidence>
<dbReference type="Proteomes" id="UP000009131">
    <property type="component" value="Unassembled WGS sequence"/>
</dbReference>
<feature type="region of interest" description="Disordered" evidence="6">
    <location>
        <begin position="1"/>
        <end position="28"/>
    </location>
</feature>
<dbReference type="PANTHER" id="PTHR24095">
    <property type="entry name" value="ACETYL-COENZYME A SYNTHETASE"/>
    <property type="match status" value="1"/>
</dbReference>
<evidence type="ECO:0000259" key="8">
    <source>
        <dbReference type="Pfam" id="PF13193"/>
    </source>
</evidence>
<evidence type="ECO:0000313" key="10">
    <source>
        <dbReference type="EMBL" id="GAA96349.1"/>
    </source>
</evidence>
<dbReference type="PROSITE" id="PS00455">
    <property type="entry name" value="AMP_BINDING"/>
    <property type="match status" value="1"/>
</dbReference>
<comment type="similarity">
    <text evidence="1 5">Belongs to the ATP-dependent AMP-binding enzyme family.</text>
</comment>
<accession>G7E0I9</accession>
<dbReference type="NCBIfam" id="NF001208">
    <property type="entry name" value="PRK00174.1"/>
    <property type="match status" value="1"/>
</dbReference>
<dbReference type="NCBIfam" id="TIGR02188">
    <property type="entry name" value="Ac_CoA_lig_AcsA"/>
    <property type="match status" value="1"/>
</dbReference>
<dbReference type="Gene3D" id="3.30.300.30">
    <property type="match status" value="1"/>
</dbReference>
<organism evidence="10 11">
    <name type="scientific">Mixia osmundae (strain CBS 9802 / IAM 14324 / JCM 22182 / KY 12970)</name>
    <dbReference type="NCBI Taxonomy" id="764103"/>
    <lineage>
        <taxon>Eukaryota</taxon>
        <taxon>Fungi</taxon>
        <taxon>Dikarya</taxon>
        <taxon>Basidiomycota</taxon>
        <taxon>Pucciniomycotina</taxon>
        <taxon>Mixiomycetes</taxon>
        <taxon>Mixiales</taxon>
        <taxon>Mixiaceae</taxon>
        <taxon>Mixia</taxon>
    </lineage>
</organism>
<keyword evidence="11" id="KW-1185">Reference proteome</keyword>
<dbReference type="Pfam" id="PF13193">
    <property type="entry name" value="AMP-binding_C"/>
    <property type="match status" value="1"/>
</dbReference>
<dbReference type="GO" id="GO:0005524">
    <property type="term" value="F:ATP binding"/>
    <property type="evidence" value="ECO:0007669"/>
    <property type="project" value="UniProtKB-UniRule"/>
</dbReference>
<evidence type="ECO:0000256" key="1">
    <source>
        <dbReference type="ARBA" id="ARBA00006432"/>
    </source>
</evidence>
<evidence type="ECO:0000259" key="9">
    <source>
        <dbReference type="Pfam" id="PF16177"/>
    </source>
</evidence>
<keyword evidence="3 5" id="KW-0547">Nucleotide-binding</keyword>
<feature type="compositionally biased region" description="Basic and acidic residues" evidence="6">
    <location>
        <begin position="1"/>
        <end position="10"/>
    </location>
</feature>
<dbReference type="InterPro" id="IPR025110">
    <property type="entry name" value="AMP-bd_C"/>
</dbReference>
<reference evidence="10 11" key="2">
    <citation type="journal article" date="2012" name="Open Biol.">
        <title>Characteristics of nucleosomes and linker DNA regions on the genome of the basidiomycete Mixia osmundae revealed by mono- and dinucleosome mapping.</title>
        <authorList>
            <person name="Nishida H."/>
            <person name="Kondo S."/>
            <person name="Matsumoto T."/>
            <person name="Suzuki Y."/>
            <person name="Yoshikawa H."/>
            <person name="Taylor T.D."/>
            <person name="Sugiyama J."/>
        </authorList>
    </citation>
    <scope>NUCLEOTIDE SEQUENCE [LARGE SCALE GENOMIC DNA]</scope>
    <source>
        <strain evidence="11">CBS 9802 / IAM 14324 / JCM 22182 / KY 12970</strain>
    </source>
</reference>
<feature type="domain" description="Acetyl-coenzyme A synthetase N-terminal" evidence="9">
    <location>
        <begin position="34"/>
        <end position="90"/>
    </location>
</feature>
<evidence type="ECO:0000256" key="2">
    <source>
        <dbReference type="ARBA" id="ARBA00022598"/>
    </source>
</evidence>
<dbReference type="EMBL" id="BABT02000078">
    <property type="protein sequence ID" value="GAA96349.1"/>
    <property type="molecule type" value="Genomic_DNA"/>
</dbReference>
<comment type="caution">
    <text evidence="10">The sequence shown here is derived from an EMBL/GenBank/DDBJ whole genome shotgun (WGS) entry which is preliminary data.</text>
</comment>
<evidence type="ECO:0000256" key="4">
    <source>
        <dbReference type="ARBA" id="ARBA00022840"/>
    </source>
</evidence>
<keyword evidence="2 5" id="KW-0436">Ligase</keyword>
<dbReference type="Pfam" id="PF00501">
    <property type="entry name" value="AMP-binding"/>
    <property type="match status" value="1"/>
</dbReference>
<dbReference type="FunFam" id="3.30.300.30:FF:000004">
    <property type="entry name" value="Acetyl-coenzyme A synthetase"/>
    <property type="match status" value="1"/>
</dbReference>
<dbReference type="OMA" id="TVHTKKI"/>
<comment type="catalytic activity">
    <reaction evidence="5">
        <text>acetate + ATP + CoA = acetyl-CoA + AMP + diphosphate</text>
        <dbReference type="Rhea" id="RHEA:23176"/>
        <dbReference type="ChEBI" id="CHEBI:30089"/>
        <dbReference type="ChEBI" id="CHEBI:30616"/>
        <dbReference type="ChEBI" id="CHEBI:33019"/>
        <dbReference type="ChEBI" id="CHEBI:57287"/>
        <dbReference type="ChEBI" id="CHEBI:57288"/>
        <dbReference type="ChEBI" id="CHEBI:456215"/>
        <dbReference type="EC" id="6.2.1.1"/>
    </reaction>
</comment>
<evidence type="ECO:0000313" key="11">
    <source>
        <dbReference type="Proteomes" id="UP000009131"/>
    </source>
</evidence>
<dbReference type="InterPro" id="IPR045851">
    <property type="entry name" value="AMP-bd_C_sf"/>
</dbReference>
<evidence type="ECO:0000256" key="6">
    <source>
        <dbReference type="SAM" id="MobiDB-lite"/>
    </source>
</evidence>
<dbReference type="AlphaFoldDB" id="G7E0I9"/>
<reference evidence="10 11" key="1">
    <citation type="journal article" date="2011" name="J. Gen. Appl. Microbiol.">
        <title>Draft genome sequencing of the enigmatic basidiomycete Mixia osmundae.</title>
        <authorList>
            <person name="Nishida H."/>
            <person name="Nagatsuka Y."/>
            <person name="Sugiyama J."/>
        </authorList>
    </citation>
    <scope>NUCLEOTIDE SEQUENCE [LARGE SCALE GENOMIC DNA]</scope>
    <source>
        <strain evidence="11">CBS 9802 / IAM 14324 / JCM 22182 / KY 12970</strain>
    </source>
</reference>
<name>G7E0I9_MIXOS</name>
<dbReference type="SUPFAM" id="SSF56801">
    <property type="entry name" value="Acetyl-CoA synthetase-like"/>
    <property type="match status" value="1"/>
</dbReference>
<dbReference type="RefSeq" id="XP_014566943.1">
    <property type="nucleotide sequence ID" value="XM_014711457.1"/>
</dbReference>
<dbReference type="InParanoid" id="G7E0I9"/>
<dbReference type="OrthoDB" id="1706066at2759"/>